<evidence type="ECO:0000256" key="1">
    <source>
        <dbReference type="ARBA" id="ARBA00022448"/>
    </source>
</evidence>
<dbReference type="EMBL" id="DVFI01000110">
    <property type="protein sequence ID" value="HIQ63510.1"/>
    <property type="molecule type" value="Genomic_DNA"/>
</dbReference>
<keyword evidence="3 10" id="KW-0479">Metal-binding</keyword>
<evidence type="ECO:0000256" key="9">
    <source>
        <dbReference type="ARBA" id="ARBA00023136"/>
    </source>
</evidence>
<feature type="binding site" evidence="10">
    <location>
        <position position="175"/>
    </location>
    <ligand>
        <name>[4Fe-4S] cluster</name>
        <dbReference type="ChEBI" id="CHEBI:49883"/>
        <label>3</label>
    </ligand>
</feature>
<comment type="function">
    <text evidence="10">Part of a membrane-bound complex that couples electron transfer with translocation of ions across the membrane.</text>
</comment>
<evidence type="ECO:0000256" key="3">
    <source>
        <dbReference type="ARBA" id="ARBA00022723"/>
    </source>
</evidence>
<dbReference type="InterPro" id="IPR007202">
    <property type="entry name" value="4Fe-4S_dom"/>
</dbReference>
<feature type="region of interest" description="Hydrophobic" evidence="10">
    <location>
        <begin position="1"/>
        <end position="28"/>
    </location>
</feature>
<keyword evidence="4 10" id="KW-0677">Repeat</keyword>
<feature type="binding site" evidence="10">
    <location>
        <position position="76"/>
    </location>
    <ligand>
        <name>[4Fe-4S] cluster</name>
        <dbReference type="ChEBI" id="CHEBI:49883"/>
        <label>1</label>
    </ligand>
</feature>
<comment type="subunit">
    <text evidence="10">The complex is composed of six subunits: RnfA, RnfB, RnfC, RnfD, RnfE and RnfG.</text>
</comment>
<organism evidence="13 14">
    <name type="scientific">Candidatus Avichristensenella intestinipullorum</name>
    <dbReference type="NCBI Taxonomy" id="2840693"/>
    <lineage>
        <taxon>Bacteria</taxon>
        <taxon>Bacillati</taxon>
        <taxon>Bacillota</taxon>
        <taxon>Clostridia</taxon>
        <taxon>Candidatus Avichristensenella</taxon>
    </lineage>
</organism>
<dbReference type="GO" id="GO:0005886">
    <property type="term" value="C:plasma membrane"/>
    <property type="evidence" value="ECO:0007669"/>
    <property type="project" value="UniProtKB-SubCell"/>
</dbReference>
<comment type="caution">
    <text evidence="10">Lacks conserved residue(s) required for the propagation of feature annotation.</text>
</comment>
<protein>
    <recommendedName>
        <fullName evidence="10">Ion-translocating oxidoreductase complex subunit B</fullName>
        <ecNumber evidence="10">7.-.-.-</ecNumber>
    </recommendedName>
    <alternativeName>
        <fullName evidence="10">Rnf electron transport complex subunit B</fullName>
    </alternativeName>
</protein>
<reference evidence="13" key="1">
    <citation type="submission" date="2020-10" db="EMBL/GenBank/DDBJ databases">
        <authorList>
            <person name="Gilroy R."/>
        </authorList>
    </citation>
    <scope>NUCLEOTIDE SEQUENCE</scope>
    <source>
        <strain evidence="13">ChiHile30-977</strain>
    </source>
</reference>
<keyword evidence="2 10" id="KW-0004">4Fe-4S</keyword>
<comment type="subcellular location">
    <subcellularLocation>
        <location evidence="10">Cell membrane</location>
    </subcellularLocation>
</comment>
<evidence type="ECO:0000259" key="12">
    <source>
        <dbReference type="PROSITE" id="PS51656"/>
    </source>
</evidence>
<keyword evidence="7 10" id="KW-0408">Iron</keyword>
<feature type="binding site" evidence="10">
    <location>
        <position position="54"/>
    </location>
    <ligand>
        <name>[4Fe-4S] cluster</name>
        <dbReference type="ChEBI" id="CHEBI:49883"/>
        <label>1</label>
    </ligand>
</feature>
<feature type="binding site" evidence="10">
    <location>
        <position position="153"/>
    </location>
    <ligand>
        <name>[4Fe-4S] cluster</name>
        <dbReference type="ChEBI" id="CHEBI:49883"/>
        <label>3</label>
    </ligand>
</feature>
<keyword evidence="5 10" id="KW-1278">Translocase</keyword>
<gene>
    <name evidence="10" type="primary">rnfB</name>
    <name evidence="13" type="ORF">IAA66_08005</name>
</gene>
<dbReference type="PROSITE" id="PS00198">
    <property type="entry name" value="4FE4S_FER_1"/>
    <property type="match status" value="1"/>
</dbReference>
<feature type="domain" description="4Fe-4S ferredoxin-type" evidence="11">
    <location>
        <begin position="163"/>
        <end position="192"/>
    </location>
</feature>
<feature type="binding site" evidence="10">
    <location>
        <position position="59"/>
    </location>
    <ligand>
        <name>[4Fe-4S] cluster</name>
        <dbReference type="ChEBI" id="CHEBI:49883"/>
        <label>1</label>
    </ligand>
</feature>
<feature type="binding site" evidence="10">
    <location>
        <position position="172"/>
    </location>
    <ligand>
        <name>[4Fe-4S] cluster</name>
        <dbReference type="ChEBI" id="CHEBI:49883"/>
        <label>3</label>
    </ligand>
</feature>
<dbReference type="GO" id="GO:0009055">
    <property type="term" value="F:electron transfer activity"/>
    <property type="evidence" value="ECO:0007669"/>
    <property type="project" value="InterPro"/>
</dbReference>
<evidence type="ECO:0000259" key="11">
    <source>
        <dbReference type="PROSITE" id="PS51379"/>
    </source>
</evidence>
<dbReference type="SUPFAM" id="SSF54862">
    <property type="entry name" value="4Fe-4S ferredoxins"/>
    <property type="match status" value="2"/>
</dbReference>
<dbReference type="InterPro" id="IPR017896">
    <property type="entry name" value="4Fe4S_Fe-S-bd"/>
</dbReference>
<dbReference type="AlphaFoldDB" id="A0A9D0YZ43"/>
<dbReference type="GO" id="GO:0051539">
    <property type="term" value="F:4 iron, 4 sulfur cluster binding"/>
    <property type="evidence" value="ECO:0007669"/>
    <property type="project" value="UniProtKB-UniRule"/>
</dbReference>
<dbReference type="InterPro" id="IPR010207">
    <property type="entry name" value="Elect_transpt_cplx_RnfB/RsxB"/>
</dbReference>
<dbReference type="EC" id="7.-.-.-" evidence="10"/>
<evidence type="ECO:0000313" key="14">
    <source>
        <dbReference type="Proteomes" id="UP000886819"/>
    </source>
</evidence>
<keyword evidence="6 10" id="KW-0249">Electron transport</keyword>
<evidence type="ECO:0000256" key="5">
    <source>
        <dbReference type="ARBA" id="ARBA00022967"/>
    </source>
</evidence>
<keyword evidence="1 10" id="KW-0813">Transport</keyword>
<dbReference type="PANTHER" id="PTHR43560:SF1">
    <property type="entry name" value="ION-TRANSLOCATING OXIDOREDUCTASE COMPLEX SUBUNIT B"/>
    <property type="match status" value="1"/>
</dbReference>
<feature type="binding site" evidence="10">
    <location>
        <position position="182"/>
    </location>
    <ligand>
        <name>[4Fe-4S] cluster</name>
        <dbReference type="ChEBI" id="CHEBI:49883"/>
        <label>2</label>
    </ligand>
</feature>
<dbReference type="InterPro" id="IPR050395">
    <property type="entry name" value="4Fe4S_Ferredoxin_RnfB"/>
</dbReference>
<keyword evidence="10" id="KW-1003">Cell membrane</keyword>
<evidence type="ECO:0000256" key="7">
    <source>
        <dbReference type="ARBA" id="ARBA00023004"/>
    </source>
</evidence>
<feature type="binding site" evidence="10">
    <location>
        <position position="139"/>
    </location>
    <ligand>
        <name>[4Fe-4S] cluster</name>
        <dbReference type="ChEBI" id="CHEBI:49883"/>
        <label>2</label>
    </ligand>
</feature>
<dbReference type="Gene3D" id="3.30.70.20">
    <property type="match status" value="2"/>
</dbReference>
<evidence type="ECO:0000256" key="8">
    <source>
        <dbReference type="ARBA" id="ARBA00023014"/>
    </source>
</evidence>
<dbReference type="PROSITE" id="PS51656">
    <property type="entry name" value="4FE4S"/>
    <property type="match status" value="1"/>
</dbReference>
<dbReference type="CDD" id="cd10549">
    <property type="entry name" value="MtMvhB_like"/>
    <property type="match status" value="1"/>
</dbReference>
<feature type="binding site" evidence="10">
    <location>
        <position position="149"/>
    </location>
    <ligand>
        <name>[4Fe-4S] cluster</name>
        <dbReference type="ChEBI" id="CHEBI:49883"/>
        <label>2</label>
    </ligand>
</feature>
<proteinExistence type="inferred from homology"/>
<dbReference type="HAMAP" id="MF_00463">
    <property type="entry name" value="RsxB_RnfB"/>
    <property type="match status" value="1"/>
</dbReference>
<keyword evidence="8 10" id="KW-0411">Iron-sulfur</keyword>
<comment type="similarity">
    <text evidence="10">Belongs to the 4Fe4S bacterial-type ferredoxin family. RnfB subfamily.</text>
</comment>
<feature type="domain" description="4Fe-4S" evidence="12">
    <location>
        <begin position="34"/>
        <end position="93"/>
    </location>
</feature>
<reference evidence="13" key="2">
    <citation type="journal article" date="2021" name="PeerJ">
        <title>Extensive microbial diversity within the chicken gut microbiome revealed by metagenomics and culture.</title>
        <authorList>
            <person name="Gilroy R."/>
            <person name="Ravi A."/>
            <person name="Getino M."/>
            <person name="Pursley I."/>
            <person name="Horton D.L."/>
            <person name="Alikhan N.F."/>
            <person name="Baker D."/>
            <person name="Gharbi K."/>
            <person name="Hall N."/>
            <person name="Watson M."/>
            <person name="Adriaenssens E.M."/>
            <person name="Foster-Nyarko E."/>
            <person name="Jarju S."/>
            <person name="Secka A."/>
            <person name="Antonio M."/>
            <person name="Oren A."/>
            <person name="Chaudhuri R.R."/>
            <person name="La Ragione R."/>
            <person name="Hildebrand F."/>
            <person name="Pallen M.J."/>
        </authorList>
    </citation>
    <scope>NUCLEOTIDE SEQUENCE</scope>
    <source>
        <strain evidence="13">ChiHile30-977</strain>
    </source>
</reference>
<dbReference type="Pfam" id="PF04060">
    <property type="entry name" value="FeS"/>
    <property type="match status" value="1"/>
</dbReference>
<accession>A0A9D0YZ43</accession>
<keyword evidence="9 10" id="KW-0472">Membrane</keyword>
<evidence type="ECO:0000256" key="4">
    <source>
        <dbReference type="ARBA" id="ARBA00022737"/>
    </source>
</evidence>
<dbReference type="NCBIfam" id="TIGR01944">
    <property type="entry name" value="rnfB"/>
    <property type="match status" value="1"/>
</dbReference>
<evidence type="ECO:0000256" key="6">
    <source>
        <dbReference type="ARBA" id="ARBA00022982"/>
    </source>
</evidence>
<dbReference type="Pfam" id="PF12838">
    <property type="entry name" value="Fer4_7"/>
    <property type="match status" value="1"/>
</dbReference>
<feature type="binding site" evidence="10">
    <location>
        <position position="143"/>
    </location>
    <ligand>
        <name>[4Fe-4S] cluster</name>
        <dbReference type="ChEBI" id="CHEBI:49883"/>
        <label>2</label>
    </ligand>
</feature>
<dbReference type="InterPro" id="IPR017900">
    <property type="entry name" value="4Fe4S_Fe_S_CS"/>
</dbReference>
<feature type="binding site" evidence="10">
    <location>
        <position position="51"/>
    </location>
    <ligand>
        <name>[4Fe-4S] cluster</name>
        <dbReference type="ChEBI" id="CHEBI:49883"/>
        <label>1</label>
    </ligand>
</feature>
<feature type="binding site" evidence="10">
    <location>
        <position position="178"/>
    </location>
    <ligand>
        <name>[4Fe-4S] cluster</name>
        <dbReference type="ChEBI" id="CHEBI:49883"/>
        <label>3</label>
    </ligand>
</feature>
<dbReference type="PROSITE" id="PS51379">
    <property type="entry name" value="4FE4S_FER_2"/>
    <property type="match status" value="3"/>
</dbReference>
<name>A0A9D0YZ43_9FIRM</name>
<evidence type="ECO:0000313" key="13">
    <source>
        <dbReference type="EMBL" id="HIQ63510.1"/>
    </source>
</evidence>
<dbReference type="GO" id="GO:0046872">
    <property type="term" value="F:metal ion binding"/>
    <property type="evidence" value="ECO:0007669"/>
    <property type="project" value="UniProtKB-KW"/>
</dbReference>
<dbReference type="Pfam" id="PF00037">
    <property type="entry name" value="Fer4"/>
    <property type="match status" value="1"/>
</dbReference>
<comment type="caution">
    <text evidence="13">The sequence shown here is derived from an EMBL/GenBank/DDBJ whole genome shotgun (WGS) entry which is preliminary data.</text>
</comment>
<dbReference type="Proteomes" id="UP000886819">
    <property type="component" value="Unassembled WGS sequence"/>
</dbReference>
<evidence type="ECO:0000256" key="2">
    <source>
        <dbReference type="ARBA" id="ARBA00022485"/>
    </source>
</evidence>
<dbReference type="PANTHER" id="PTHR43560">
    <property type="entry name" value="ION-TRANSLOCATING OXIDOREDUCTASE COMPLEX SUBUNIT B"/>
    <property type="match status" value="1"/>
</dbReference>
<feature type="domain" description="4Fe-4S ferredoxin-type" evidence="11">
    <location>
        <begin position="206"/>
        <end position="236"/>
    </location>
</feature>
<dbReference type="Gene3D" id="1.10.15.40">
    <property type="entry name" value="Electron transport complex subunit B, putative Fe-S cluster"/>
    <property type="match status" value="1"/>
</dbReference>
<sequence length="265" mass="27378">MNVTAILFAVLALGGLGVVFGVVLSIADKKFAVEVDERVAQVRECLAGANCGACGYAGCDAFAEAVVSGHAKPNGCPAGGAKTAQAIAAIMGVEVSTEAPMVAKVICQGEAGVARERYEYAGYQSCQMASQMAGGPKKCPYACIGLGDCVAVCAFGALHIENGLVRVDEKKCTACGNCVKACPRHSIQLKPLNATVIVRCQNGDTGRTAREACMKACIGCKRCVKECKYDAIKVEDGFAVIDPDKCTRCGACAKVCPSGCITVEQ</sequence>
<dbReference type="GO" id="GO:0022900">
    <property type="term" value="P:electron transport chain"/>
    <property type="evidence" value="ECO:0007669"/>
    <property type="project" value="UniProtKB-UniRule"/>
</dbReference>
<comment type="cofactor">
    <cofactor evidence="10">
        <name>[4Fe-4S] cluster</name>
        <dbReference type="ChEBI" id="CHEBI:49883"/>
    </cofactor>
    <text evidence="10">Binds 3 [4Fe-4S] clusters.</text>
</comment>
<feature type="domain" description="4Fe-4S ferredoxin-type" evidence="11">
    <location>
        <begin position="237"/>
        <end position="265"/>
    </location>
</feature>
<evidence type="ECO:0000256" key="10">
    <source>
        <dbReference type="HAMAP-Rule" id="MF_00463"/>
    </source>
</evidence>